<feature type="transmembrane region" description="Helical" evidence="7">
    <location>
        <begin position="175"/>
        <end position="206"/>
    </location>
</feature>
<dbReference type="CDD" id="cd14978">
    <property type="entry name" value="7tmA_FMRFamide_R-like"/>
    <property type="match status" value="1"/>
</dbReference>
<feature type="domain" description="G-protein coupled receptors family 1 profile" evidence="8">
    <location>
        <begin position="21"/>
        <end position="288"/>
    </location>
</feature>
<evidence type="ECO:0000256" key="3">
    <source>
        <dbReference type="ARBA" id="ARBA00022989"/>
    </source>
</evidence>
<dbReference type="InterPro" id="IPR053352">
    <property type="entry name" value="FMRFamide_rcpt"/>
</dbReference>
<dbReference type="PROSITE" id="PS50262">
    <property type="entry name" value="G_PROTEIN_RECEP_F1_2"/>
    <property type="match status" value="1"/>
</dbReference>
<evidence type="ECO:0000256" key="2">
    <source>
        <dbReference type="ARBA" id="ARBA00022692"/>
    </source>
</evidence>
<dbReference type="GO" id="GO:0004930">
    <property type="term" value="F:G protein-coupled receptor activity"/>
    <property type="evidence" value="ECO:0007669"/>
    <property type="project" value="UniProtKB-KW"/>
</dbReference>
<feature type="transmembrane region" description="Helical" evidence="7">
    <location>
        <begin position="85"/>
        <end position="106"/>
    </location>
</feature>
<dbReference type="GO" id="GO:0016020">
    <property type="term" value="C:membrane"/>
    <property type="evidence" value="ECO:0007669"/>
    <property type="project" value="UniProtKB-SubCell"/>
</dbReference>
<organism evidence="9 10">
    <name type="scientific">Diploscapter pachys</name>
    <dbReference type="NCBI Taxonomy" id="2018661"/>
    <lineage>
        <taxon>Eukaryota</taxon>
        <taxon>Metazoa</taxon>
        <taxon>Ecdysozoa</taxon>
        <taxon>Nematoda</taxon>
        <taxon>Chromadorea</taxon>
        <taxon>Rhabditida</taxon>
        <taxon>Rhabditina</taxon>
        <taxon>Rhabditomorpha</taxon>
        <taxon>Rhabditoidea</taxon>
        <taxon>Rhabditidae</taxon>
        <taxon>Diploscapter</taxon>
    </lineage>
</organism>
<feature type="transmembrane region" description="Helical" evidence="7">
    <location>
        <begin position="227"/>
        <end position="249"/>
    </location>
</feature>
<evidence type="ECO:0000259" key="8">
    <source>
        <dbReference type="PROSITE" id="PS50262"/>
    </source>
</evidence>
<keyword evidence="5" id="KW-0297">G-protein coupled receptor</keyword>
<feature type="transmembrane region" description="Helical" evidence="7">
    <location>
        <begin position="127"/>
        <end position="144"/>
    </location>
</feature>
<dbReference type="PANTHER" id="PTHR47323">
    <property type="entry name" value="FMRFAMIDE PEPTIDE RECEPTOR FAMILY-RELATED"/>
    <property type="match status" value="1"/>
</dbReference>
<dbReference type="PROSITE" id="PS00237">
    <property type="entry name" value="G_PROTEIN_RECEP_F1_1"/>
    <property type="match status" value="1"/>
</dbReference>
<comment type="subcellular location">
    <subcellularLocation>
        <location evidence="1">Membrane</location>
    </subcellularLocation>
</comment>
<dbReference type="InterPro" id="IPR000276">
    <property type="entry name" value="GPCR_Rhodpsn"/>
</dbReference>
<evidence type="ECO:0000256" key="7">
    <source>
        <dbReference type="SAM" id="Phobius"/>
    </source>
</evidence>
<feature type="transmembrane region" description="Helical" evidence="7">
    <location>
        <begin position="269"/>
        <end position="291"/>
    </location>
</feature>
<dbReference type="AlphaFoldDB" id="A0A2A2KW53"/>
<dbReference type="Proteomes" id="UP000218231">
    <property type="component" value="Unassembled WGS sequence"/>
</dbReference>
<dbReference type="STRING" id="2018661.A0A2A2KW53"/>
<dbReference type="EMBL" id="LIAE01007606">
    <property type="protein sequence ID" value="PAV78195.1"/>
    <property type="molecule type" value="Genomic_DNA"/>
</dbReference>
<evidence type="ECO:0000313" key="9">
    <source>
        <dbReference type="EMBL" id="PAV78195.1"/>
    </source>
</evidence>
<evidence type="ECO:0000256" key="1">
    <source>
        <dbReference type="ARBA" id="ARBA00004370"/>
    </source>
</evidence>
<dbReference type="PROSITE" id="PS51257">
    <property type="entry name" value="PROKAR_LIPOPROTEIN"/>
    <property type="match status" value="1"/>
</dbReference>
<dbReference type="InterPro" id="IPR017452">
    <property type="entry name" value="GPCR_Rhodpsn_7TM"/>
</dbReference>
<comment type="caution">
    <text evidence="9">The sequence shown here is derived from an EMBL/GenBank/DDBJ whole genome shotgun (WGS) entry which is preliminary data.</text>
</comment>
<dbReference type="SUPFAM" id="SSF81321">
    <property type="entry name" value="Family A G protein-coupled receptor-like"/>
    <property type="match status" value="1"/>
</dbReference>
<gene>
    <name evidence="9" type="ORF">WR25_25723</name>
</gene>
<protein>
    <recommendedName>
        <fullName evidence="8">G-protein coupled receptors family 1 profile domain-containing protein</fullName>
    </recommendedName>
</protein>
<dbReference type="PANTHER" id="PTHR47323:SF4">
    <property type="entry name" value="FMRFAMIDE PEPTIDE RECEPTOR FRPR-18"/>
    <property type="match status" value="1"/>
</dbReference>
<keyword evidence="5" id="KW-0675">Receptor</keyword>
<proteinExistence type="inferred from homology"/>
<dbReference type="OrthoDB" id="10011262at2759"/>
<comment type="similarity">
    <text evidence="5">Belongs to the G-protein coupled receptor 1 family.</text>
</comment>
<accession>A0A2A2KW53</accession>
<keyword evidence="2 5" id="KW-0812">Transmembrane</keyword>
<keyword evidence="10" id="KW-1185">Reference proteome</keyword>
<name>A0A2A2KW53_9BILA</name>
<sequence length="474" mass="54513">MDSQQRMACATLAIVIVGCFGNALSFLIFSRPHMRASSVNVLLCGLSIIDFSLLILSLPTFVIPNLNIWKDGDRYIEFLAYSLNFVYPVNLIMQTCSVFTVMMITIERWIAVCKPLQVRVWCTARKSRIALLVIFLCACVYNFVRFFEYKMVSAGNRTLYEKNLRDPEAHRVYYIGYYTILFILTHFLIPFTLMAVMNAHVIIVMWQGRRMRQTMTRQQQREQSTTVMLLIVTLIFVLCNTLNFVLNIWESIFPKFFRDEKTMDIAFMLNDLSVLLVIFNSATTFIVYFIFSEKYRQTLFFMLKNGCFTSISDYNNYTAMSRTASMRMTSEGQSSGLTRQGSKYSNSSHALSDMQMRPLFLQKRSLRATSEYNERTKHKNGLASKGPHHTKIKQNIIQKDPQEIKFEFRQPGGSSDTIACKCNRLLRRSTNTHKNSSASDRSLPVMPRITITLSDADDAPRRNSDVNVMAGGIS</sequence>
<feature type="transmembrane region" description="Helical" evidence="7">
    <location>
        <begin position="41"/>
        <end position="65"/>
    </location>
</feature>
<dbReference type="PRINTS" id="PR00237">
    <property type="entry name" value="GPCRRHODOPSN"/>
</dbReference>
<feature type="region of interest" description="Disordered" evidence="6">
    <location>
        <begin position="328"/>
        <end position="349"/>
    </location>
</feature>
<keyword evidence="5" id="KW-0807">Transducer</keyword>
<keyword evidence="3 7" id="KW-1133">Transmembrane helix</keyword>
<evidence type="ECO:0000256" key="5">
    <source>
        <dbReference type="RuleBase" id="RU000688"/>
    </source>
</evidence>
<evidence type="ECO:0000313" key="10">
    <source>
        <dbReference type="Proteomes" id="UP000218231"/>
    </source>
</evidence>
<reference evidence="9 10" key="1">
    <citation type="journal article" date="2017" name="Curr. Biol.">
        <title>Genome architecture and evolution of a unichromosomal asexual nematode.</title>
        <authorList>
            <person name="Fradin H."/>
            <person name="Zegar C."/>
            <person name="Gutwein M."/>
            <person name="Lucas J."/>
            <person name="Kovtun M."/>
            <person name="Corcoran D."/>
            <person name="Baugh L.R."/>
            <person name="Kiontke K."/>
            <person name="Gunsalus K."/>
            <person name="Fitch D.H."/>
            <person name="Piano F."/>
        </authorList>
    </citation>
    <scope>NUCLEOTIDE SEQUENCE [LARGE SCALE GENOMIC DNA]</scope>
    <source>
        <strain evidence="9">PF1309</strain>
    </source>
</reference>
<dbReference type="SMART" id="SM01381">
    <property type="entry name" value="7TM_GPCR_Srsx"/>
    <property type="match status" value="1"/>
</dbReference>
<evidence type="ECO:0000256" key="4">
    <source>
        <dbReference type="ARBA" id="ARBA00023136"/>
    </source>
</evidence>
<keyword evidence="4 7" id="KW-0472">Membrane</keyword>
<feature type="transmembrane region" description="Helical" evidence="7">
    <location>
        <begin position="12"/>
        <end position="29"/>
    </location>
</feature>
<dbReference type="Gene3D" id="1.20.1070.10">
    <property type="entry name" value="Rhodopsin 7-helix transmembrane proteins"/>
    <property type="match status" value="1"/>
</dbReference>
<dbReference type="Pfam" id="PF00001">
    <property type="entry name" value="7tm_1"/>
    <property type="match status" value="1"/>
</dbReference>
<evidence type="ECO:0000256" key="6">
    <source>
        <dbReference type="SAM" id="MobiDB-lite"/>
    </source>
</evidence>